<dbReference type="InterPro" id="IPR044730">
    <property type="entry name" value="RNase_H-like_dom_plant"/>
</dbReference>
<dbReference type="InterPro" id="IPR002156">
    <property type="entry name" value="RNaseH_domain"/>
</dbReference>
<evidence type="ECO:0000313" key="3">
    <source>
        <dbReference type="Proteomes" id="UP000813463"/>
    </source>
</evidence>
<evidence type="ECO:0008006" key="5">
    <source>
        <dbReference type="Google" id="ProtNLM"/>
    </source>
</evidence>
<dbReference type="Gene3D" id="3.60.10.10">
    <property type="entry name" value="Endonuclease/exonuclease/phosphatase"/>
    <property type="match status" value="1"/>
</dbReference>
<reference evidence="4" key="2">
    <citation type="submission" date="2025-08" db="UniProtKB">
        <authorList>
            <consortium name="RefSeq"/>
        </authorList>
    </citation>
    <scope>IDENTIFICATION</scope>
    <source>
        <tissue evidence="4">Leaf</tissue>
    </source>
</reference>
<dbReference type="InterPro" id="IPR000477">
    <property type="entry name" value="RT_dom"/>
</dbReference>
<proteinExistence type="predicted"/>
<dbReference type="PROSITE" id="PS50878">
    <property type="entry name" value="RT_POL"/>
    <property type="match status" value="1"/>
</dbReference>
<dbReference type="Gene3D" id="3.30.420.10">
    <property type="entry name" value="Ribonuclease H-like superfamily/Ribonuclease H"/>
    <property type="match status" value="1"/>
</dbReference>
<protein>
    <recommendedName>
        <fullName evidence="5">Reverse transcriptase domain-containing protein</fullName>
    </recommendedName>
</protein>
<name>A0ABM3QZN8_SPIOL</name>
<reference evidence="3" key="1">
    <citation type="journal article" date="2021" name="Nat. Commun.">
        <title>Genomic analyses provide insights into spinach domestication and the genetic basis of agronomic traits.</title>
        <authorList>
            <person name="Cai X."/>
            <person name="Sun X."/>
            <person name="Xu C."/>
            <person name="Sun H."/>
            <person name="Wang X."/>
            <person name="Ge C."/>
            <person name="Zhang Z."/>
            <person name="Wang Q."/>
            <person name="Fei Z."/>
            <person name="Jiao C."/>
            <person name="Wang Q."/>
        </authorList>
    </citation>
    <scope>NUCLEOTIDE SEQUENCE [LARGE SCALE GENOMIC DNA]</scope>
    <source>
        <strain evidence="3">cv. Varoflay</strain>
    </source>
</reference>
<dbReference type="InterPro" id="IPR005135">
    <property type="entry name" value="Endo/exonuclease/phosphatase"/>
</dbReference>
<dbReference type="CDD" id="cd01650">
    <property type="entry name" value="RT_nLTR_like"/>
    <property type="match status" value="1"/>
</dbReference>
<accession>A0ABM3QZN8</accession>
<dbReference type="PROSITE" id="PS50879">
    <property type="entry name" value="RNASE_H_1"/>
    <property type="match status" value="1"/>
</dbReference>
<dbReference type="PANTHER" id="PTHR31635:SF196">
    <property type="entry name" value="REVERSE TRANSCRIPTASE DOMAIN-CONTAINING PROTEIN-RELATED"/>
    <property type="match status" value="1"/>
</dbReference>
<dbReference type="InterPro" id="IPR043502">
    <property type="entry name" value="DNA/RNA_pol_sf"/>
</dbReference>
<dbReference type="Pfam" id="PF00078">
    <property type="entry name" value="RVT_1"/>
    <property type="match status" value="1"/>
</dbReference>
<sequence>MNITRVGATPWYFSVVYASPDPSKRRELWDHLREFAHTHNEPWLIAGDFNDTRTNAERSAACPETHRRAARFNDWVEDMDLIEVEFAGASHTWARGLTPETRQSARLDRALCNAEWGIRFETANAAWLLHENFKEFVVSKWDKSSPLISALHKLSADLQTWNKDMFGNIFKQKRTLLARIAGVQKLLVERKDRGLMKLEARLRRDLDEVLDREEAHWYQKSRVEWIKNGDRNTTFFHLSTIVRRWRNKIAAIKGNKGDWVFDSQSVKDIIVGYFTDLFTEEGEPESFDVPYDVFPEIPQREWESLEKPYTRMEIEFVVKNMGALKAPGPDGFQALFYQKNWELVCSSVYDMVIPVLEGKGMPANVNDTHIVLLPKIERPELPLHFRPIGLCNVTYKIITKAIVNRIKPILPLLISNTQASFVPGRQITDNIVIFQEVLHTMKRKQGGKGYMAIKIDFEKAYDRLRWSFIRDTLMQMNLPLLLINVIMECVTTSNLHVLWNGEPSQSFKPGRGIRQGDPLSPYLFVMCMERLYQTIEEAIIAKKWKPIRASRNGPLLSNLFFADDILLLAEASFYLDLDCYILYANGQTPKNGLHDIDKKARRFIWGGHDDKRCTHLLAWEVLQKPREQGGVGIRSAKQANPAFLAKLGWRTLTEPNALWSRVLRAKYCKGRCDIDMFEPKKGMSNVRRGITENAKLLCEGMRMAVGNGNQTLFWDHKWATDKPLSDLVTKPLSPDLAGATVAEMWESGFGWRWEIFSPYLQQDTLKLIQSYELKDDPDIGDLVYWQGESKGKFSIKSALRIMRHTTDTIDDVCWETIWSAPVQQRIRAFLWLSCHDRILGNLNRFKRRMADNPKCYICDAREESTLHILRDYPAAKLVWRRVGSIALLPHFFTSNLKDWITTNLNGLAGEELVDWRTSFGVAIWWIWKWRNSFVFNRKHEIPVDIGAFIQVRIDETKRSLEDLTFEVHGPRQERVETFIRWNPPLAGCYSLNCDGAAKGAPGAAGGGAIIRDCEGNFVAGLSANYGHCVAIKAEIMALIMGLELAQNLSIQQLEVQLDSMACVQILQNRELTHGDCHHHINYCRAMIQDARWIIMIKHVYREGNRVADWLANQGVAQSNRLNILQFVPVELSRILEEDRRGVALPRFVPP</sequence>
<feature type="domain" description="RNase H type-1" evidence="2">
    <location>
        <begin position="985"/>
        <end position="1116"/>
    </location>
</feature>
<dbReference type="InterPro" id="IPR036691">
    <property type="entry name" value="Endo/exonu/phosph_ase_sf"/>
</dbReference>
<dbReference type="Pfam" id="PF13456">
    <property type="entry name" value="RVT_3"/>
    <property type="match status" value="1"/>
</dbReference>
<dbReference type="GeneID" id="130463629"/>
<evidence type="ECO:0000313" key="4">
    <source>
        <dbReference type="RefSeq" id="XP_056688793.1"/>
    </source>
</evidence>
<dbReference type="InterPro" id="IPR036397">
    <property type="entry name" value="RNaseH_sf"/>
</dbReference>
<organism evidence="3 4">
    <name type="scientific">Spinacia oleracea</name>
    <name type="common">Spinach</name>
    <dbReference type="NCBI Taxonomy" id="3562"/>
    <lineage>
        <taxon>Eukaryota</taxon>
        <taxon>Viridiplantae</taxon>
        <taxon>Streptophyta</taxon>
        <taxon>Embryophyta</taxon>
        <taxon>Tracheophyta</taxon>
        <taxon>Spermatophyta</taxon>
        <taxon>Magnoliopsida</taxon>
        <taxon>eudicotyledons</taxon>
        <taxon>Gunneridae</taxon>
        <taxon>Pentapetalae</taxon>
        <taxon>Caryophyllales</taxon>
        <taxon>Chenopodiaceae</taxon>
        <taxon>Chenopodioideae</taxon>
        <taxon>Anserineae</taxon>
        <taxon>Spinacia</taxon>
    </lineage>
</organism>
<dbReference type="Pfam" id="PF13966">
    <property type="entry name" value="zf-RVT"/>
    <property type="match status" value="1"/>
</dbReference>
<keyword evidence="3" id="KW-1185">Reference proteome</keyword>
<dbReference type="CDD" id="cd06222">
    <property type="entry name" value="RNase_H_like"/>
    <property type="match status" value="1"/>
</dbReference>
<dbReference type="PANTHER" id="PTHR31635">
    <property type="entry name" value="REVERSE TRANSCRIPTASE DOMAIN-CONTAINING PROTEIN-RELATED"/>
    <property type="match status" value="1"/>
</dbReference>
<dbReference type="Proteomes" id="UP000813463">
    <property type="component" value="Chromosome 6"/>
</dbReference>
<dbReference type="SUPFAM" id="SSF56672">
    <property type="entry name" value="DNA/RNA polymerases"/>
    <property type="match status" value="1"/>
</dbReference>
<feature type="domain" description="Reverse transcriptase" evidence="1">
    <location>
        <begin position="354"/>
        <end position="633"/>
    </location>
</feature>
<evidence type="ECO:0000259" key="2">
    <source>
        <dbReference type="PROSITE" id="PS50879"/>
    </source>
</evidence>
<dbReference type="Pfam" id="PF03372">
    <property type="entry name" value="Exo_endo_phos"/>
    <property type="match status" value="1"/>
</dbReference>
<dbReference type="SUPFAM" id="SSF56219">
    <property type="entry name" value="DNase I-like"/>
    <property type="match status" value="1"/>
</dbReference>
<evidence type="ECO:0000259" key="1">
    <source>
        <dbReference type="PROSITE" id="PS50878"/>
    </source>
</evidence>
<dbReference type="InterPro" id="IPR012337">
    <property type="entry name" value="RNaseH-like_sf"/>
</dbReference>
<dbReference type="InterPro" id="IPR026960">
    <property type="entry name" value="RVT-Znf"/>
</dbReference>
<dbReference type="RefSeq" id="XP_056688793.1">
    <property type="nucleotide sequence ID" value="XM_056832815.1"/>
</dbReference>
<dbReference type="SUPFAM" id="SSF53098">
    <property type="entry name" value="Ribonuclease H-like"/>
    <property type="match status" value="1"/>
</dbReference>
<gene>
    <name evidence="4" type="primary">LOC130463629</name>
</gene>